<evidence type="ECO:0000256" key="1">
    <source>
        <dbReference type="ARBA" id="ARBA00022741"/>
    </source>
</evidence>
<reference evidence="7 8" key="1">
    <citation type="submission" date="2022-07" db="EMBL/GenBank/DDBJ databases">
        <title>Genome-wide signatures of adaptation to extreme environments.</title>
        <authorList>
            <person name="Cho C.H."/>
            <person name="Yoon H.S."/>
        </authorList>
    </citation>
    <scope>NUCLEOTIDE SEQUENCE [LARGE SCALE GENOMIC DNA]</scope>
    <source>
        <strain evidence="7 8">108.79 E11</strain>
    </source>
</reference>
<keyword evidence="1" id="KW-0547">Nucleotide-binding</keyword>
<evidence type="ECO:0000256" key="4">
    <source>
        <dbReference type="ARBA" id="ARBA00022840"/>
    </source>
</evidence>
<dbReference type="GO" id="GO:0016787">
    <property type="term" value="F:hydrolase activity"/>
    <property type="evidence" value="ECO:0007669"/>
    <property type="project" value="UniProtKB-KW"/>
</dbReference>
<dbReference type="Gene3D" id="3.40.50.300">
    <property type="entry name" value="P-loop containing nucleotide triphosphate hydrolases"/>
    <property type="match status" value="2"/>
</dbReference>
<evidence type="ECO:0008006" key="9">
    <source>
        <dbReference type="Google" id="ProtNLM"/>
    </source>
</evidence>
<feature type="domain" description="Helicase ATP-binding" evidence="5">
    <location>
        <begin position="77"/>
        <end position="256"/>
    </location>
</feature>
<dbReference type="Pfam" id="PF00270">
    <property type="entry name" value="DEAD"/>
    <property type="match status" value="1"/>
</dbReference>
<name>A0AAV9IN33_9RHOD</name>
<keyword evidence="4" id="KW-0067">ATP-binding</keyword>
<dbReference type="PROSITE" id="PS51194">
    <property type="entry name" value="HELICASE_CTER"/>
    <property type="match status" value="1"/>
</dbReference>
<dbReference type="InterPro" id="IPR050547">
    <property type="entry name" value="DEAD_box_RNA_helicases"/>
</dbReference>
<dbReference type="Pfam" id="PF00271">
    <property type="entry name" value="Helicase_C"/>
    <property type="match status" value="1"/>
</dbReference>
<evidence type="ECO:0000313" key="8">
    <source>
        <dbReference type="Proteomes" id="UP001300502"/>
    </source>
</evidence>
<feature type="domain" description="Helicase C-terminal" evidence="6">
    <location>
        <begin position="272"/>
        <end position="439"/>
    </location>
</feature>
<dbReference type="GO" id="GO:0003724">
    <property type="term" value="F:RNA helicase activity"/>
    <property type="evidence" value="ECO:0007669"/>
    <property type="project" value="TreeGrafter"/>
</dbReference>
<evidence type="ECO:0000259" key="6">
    <source>
        <dbReference type="PROSITE" id="PS51194"/>
    </source>
</evidence>
<dbReference type="PANTHER" id="PTHR47963">
    <property type="entry name" value="DEAD-BOX ATP-DEPENDENT RNA HELICASE 47, MITOCHONDRIAL"/>
    <property type="match status" value="1"/>
</dbReference>
<proteinExistence type="predicted"/>
<dbReference type="SUPFAM" id="SSF52540">
    <property type="entry name" value="P-loop containing nucleoside triphosphate hydrolases"/>
    <property type="match status" value="1"/>
</dbReference>
<dbReference type="GO" id="GO:0003723">
    <property type="term" value="F:RNA binding"/>
    <property type="evidence" value="ECO:0007669"/>
    <property type="project" value="TreeGrafter"/>
</dbReference>
<dbReference type="SMART" id="SM00487">
    <property type="entry name" value="DEXDc"/>
    <property type="match status" value="1"/>
</dbReference>
<dbReference type="InterPro" id="IPR027417">
    <property type="entry name" value="P-loop_NTPase"/>
</dbReference>
<keyword evidence="8" id="KW-1185">Reference proteome</keyword>
<dbReference type="Proteomes" id="UP001300502">
    <property type="component" value="Unassembled WGS sequence"/>
</dbReference>
<sequence length="439" mass="50885">MRPMKSQPLVGFIGSVSIGTGRCLFSKNRTFYRSSHYLSACIATKWNNLPCSIPDWLIVNLEKQGFQHSNVVQQKAIPVIFSGKDIVLVAPTGSGKTLAFLIPLLSLVDFKKSWIQALILVPTAELGFQINRLARSLCSSLPLSSTYYQPRSSERSVVGFLSKEERNIRSRKEKQPVIMISTLDGALECLSNSCLERVKHIVLDEFDDYFIRSSWRSKILGLLPSSHSRQLIFSSATLQQSQHFLYQCRQQKWTRQDELEYIQIDKTEWIPKVVHYYYLLKEEEENRIQVLINIWRQQKFPKAIVFIREDSKLTHIAQLLQEEWQRQTSTTEENLLLVCLSTDASLKSRQHVIRMFCDGDVNLLLISGQLMRGLDIPQVTQVYNLEWTDGVEEYVHRAGRSARWLREGLVLSFVRHKELFALERVSNQLNIRFVQWPFS</sequence>
<dbReference type="InterPro" id="IPR001650">
    <property type="entry name" value="Helicase_C-like"/>
</dbReference>
<keyword evidence="2" id="KW-0378">Hydrolase</keyword>
<dbReference type="InterPro" id="IPR011545">
    <property type="entry name" value="DEAD/DEAH_box_helicase_dom"/>
</dbReference>
<dbReference type="EMBL" id="JANCYU010000069">
    <property type="protein sequence ID" value="KAK4528769.1"/>
    <property type="molecule type" value="Genomic_DNA"/>
</dbReference>
<evidence type="ECO:0000259" key="5">
    <source>
        <dbReference type="PROSITE" id="PS51192"/>
    </source>
</evidence>
<evidence type="ECO:0000313" key="7">
    <source>
        <dbReference type="EMBL" id="KAK4528769.1"/>
    </source>
</evidence>
<dbReference type="GO" id="GO:0005524">
    <property type="term" value="F:ATP binding"/>
    <property type="evidence" value="ECO:0007669"/>
    <property type="project" value="UniProtKB-KW"/>
</dbReference>
<dbReference type="InterPro" id="IPR014001">
    <property type="entry name" value="Helicase_ATP-bd"/>
</dbReference>
<dbReference type="PROSITE" id="PS51192">
    <property type="entry name" value="HELICASE_ATP_BIND_1"/>
    <property type="match status" value="1"/>
</dbReference>
<accession>A0AAV9IN33</accession>
<dbReference type="SMART" id="SM00490">
    <property type="entry name" value="HELICc"/>
    <property type="match status" value="1"/>
</dbReference>
<comment type="caution">
    <text evidence="7">The sequence shown here is derived from an EMBL/GenBank/DDBJ whole genome shotgun (WGS) entry which is preliminary data.</text>
</comment>
<protein>
    <recommendedName>
        <fullName evidence="9">ATP-dependent RNA helicase</fullName>
    </recommendedName>
</protein>
<evidence type="ECO:0000256" key="2">
    <source>
        <dbReference type="ARBA" id="ARBA00022801"/>
    </source>
</evidence>
<evidence type="ECO:0000256" key="3">
    <source>
        <dbReference type="ARBA" id="ARBA00022806"/>
    </source>
</evidence>
<dbReference type="AlphaFoldDB" id="A0AAV9IN33"/>
<dbReference type="PANTHER" id="PTHR47963:SF10">
    <property type="entry name" value="ATP-DEPENDENT RNA HELICASE DDX6_DHH1"/>
    <property type="match status" value="1"/>
</dbReference>
<gene>
    <name evidence="7" type="ORF">GAYE_SCF64G6715</name>
</gene>
<keyword evidence="3" id="KW-0347">Helicase</keyword>
<organism evidence="7 8">
    <name type="scientific">Galdieria yellowstonensis</name>
    <dbReference type="NCBI Taxonomy" id="3028027"/>
    <lineage>
        <taxon>Eukaryota</taxon>
        <taxon>Rhodophyta</taxon>
        <taxon>Bangiophyceae</taxon>
        <taxon>Galdieriales</taxon>
        <taxon>Galdieriaceae</taxon>
        <taxon>Galdieria</taxon>
    </lineage>
</organism>